<feature type="non-terminal residue" evidence="1">
    <location>
        <position position="60"/>
    </location>
</feature>
<name>A0AB35K3V6_9GAMM</name>
<evidence type="ECO:0000313" key="2">
    <source>
        <dbReference type="Proteomes" id="UP001150055"/>
    </source>
</evidence>
<protein>
    <submittedName>
        <fullName evidence="1">Uncharacterized protein</fullName>
    </submittedName>
</protein>
<dbReference type="AlphaFoldDB" id="A0AB35K3V6"/>
<dbReference type="EMBL" id="JALNTG010000294">
    <property type="protein sequence ID" value="MDD9322390.1"/>
    <property type="molecule type" value="Genomic_DNA"/>
</dbReference>
<organism evidence="1 2">
    <name type="scientific">Acinetobacter lactucae</name>
    <dbReference type="NCBI Taxonomy" id="1785128"/>
    <lineage>
        <taxon>Bacteria</taxon>
        <taxon>Pseudomonadati</taxon>
        <taxon>Pseudomonadota</taxon>
        <taxon>Gammaproteobacteria</taxon>
        <taxon>Moraxellales</taxon>
        <taxon>Moraxellaceae</taxon>
        <taxon>Acinetobacter</taxon>
        <taxon>Acinetobacter calcoaceticus/baumannii complex</taxon>
    </lineage>
</organism>
<gene>
    <name evidence="1" type="ORF">M0O54_20205</name>
</gene>
<dbReference type="RefSeq" id="WP_274579485.1">
    <property type="nucleotide sequence ID" value="NZ_JALNTG010000294.1"/>
</dbReference>
<reference evidence="1" key="1">
    <citation type="submission" date="2022-12" db="EMBL/GenBank/DDBJ databases">
        <title>Acinetobacter lactucae: Emerging opportunistic pathogenic species of genus Acinetobacter isolated from immunocompromised patients in clinical settings of India.</title>
        <authorList>
            <person name="Amar A.K."/>
            <person name="Sawant A.R."/>
            <person name="Meera M."/>
            <person name="Tomar A."/>
            <person name="Sistla S."/>
            <person name="Prashanth K."/>
        </authorList>
    </citation>
    <scope>NUCLEOTIDE SEQUENCE</scope>
    <source>
        <strain evidence="1">PKAL1828C</strain>
    </source>
</reference>
<proteinExistence type="predicted"/>
<accession>A0AB35K3V6</accession>
<dbReference type="Proteomes" id="UP001150055">
    <property type="component" value="Unassembled WGS sequence"/>
</dbReference>
<comment type="caution">
    <text evidence="1">The sequence shown here is derived from an EMBL/GenBank/DDBJ whole genome shotgun (WGS) entry which is preliminary data.</text>
</comment>
<sequence>MPKKAKVDHQSTIKALLAKQGLFKDDGTIRGKKEQCWKDVSKSLNDKMTPNQLYAYFHQN</sequence>
<evidence type="ECO:0000313" key="1">
    <source>
        <dbReference type="EMBL" id="MDD9322390.1"/>
    </source>
</evidence>